<comment type="subcellular location">
    <subcellularLocation>
        <location evidence="1 4">Mitochondrion matrix</location>
    </subcellularLocation>
</comment>
<dbReference type="EMBL" id="ABSU01000010">
    <property type="protein sequence ID" value="EFE33413.1"/>
    <property type="molecule type" value="Genomic_DNA"/>
</dbReference>
<dbReference type="Proteomes" id="UP000008866">
    <property type="component" value="Unassembled WGS sequence"/>
</dbReference>
<evidence type="ECO:0000256" key="3">
    <source>
        <dbReference type="ARBA" id="ARBA00023186"/>
    </source>
</evidence>
<evidence type="ECO:0000256" key="1">
    <source>
        <dbReference type="ARBA" id="ARBA00004305"/>
    </source>
</evidence>
<dbReference type="KEGG" id="abe:ARB_07773"/>
<dbReference type="eggNOG" id="KOG3326">
    <property type="taxonomic scope" value="Eukaryota"/>
</dbReference>
<dbReference type="InterPro" id="IPR028882">
    <property type="entry name" value="SDHAF2"/>
</dbReference>
<comment type="caution">
    <text evidence="8">The sequence shown here is derived from an EMBL/GenBank/DDBJ whole genome shotgun (WGS) entry which is preliminary data.</text>
</comment>
<evidence type="ECO:0000313" key="9">
    <source>
        <dbReference type="Proteomes" id="UP000008866"/>
    </source>
</evidence>
<dbReference type="GeneID" id="9521470"/>
<protein>
    <recommendedName>
        <fullName evidence="4">Succinate dehydrogenase assembly factor 2, mitochondrial</fullName>
        <shortName evidence="4">SDH assembly factor 2</shortName>
        <shortName evidence="4">SDHAF2</shortName>
    </recommendedName>
</protein>
<feature type="compositionally biased region" description="Gly residues" evidence="5">
    <location>
        <begin position="728"/>
        <end position="737"/>
    </location>
</feature>
<dbReference type="Pfam" id="PF01105">
    <property type="entry name" value="EMP24_GP25L"/>
    <property type="match status" value="1"/>
</dbReference>
<evidence type="ECO:0000256" key="4">
    <source>
        <dbReference type="HAMAP-Rule" id="MF_03057"/>
    </source>
</evidence>
<keyword evidence="6" id="KW-1133">Transmembrane helix</keyword>
<name>D4ATW0_ARTBC</name>
<keyword evidence="6" id="KW-0472">Membrane</keyword>
<dbReference type="FunFam" id="1.10.150.250:FF:000002">
    <property type="entry name" value="Succinate dehydrogenase assembly factor 2, mitochondrial"/>
    <property type="match status" value="1"/>
</dbReference>
<evidence type="ECO:0000256" key="2">
    <source>
        <dbReference type="ARBA" id="ARBA00023128"/>
    </source>
</evidence>
<dbReference type="GO" id="GO:0006099">
    <property type="term" value="P:tricarboxylic acid cycle"/>
    <property type="evidence" value="ECO:0007669"/>
    <property type="project" value="TreeGrafter"/>
</dbReference>
<dbReference type="AlphaFoldDB" id="D4ATW0"/>
<feature type="transmembrane region" description="Helical" evidence="6">
    <location>
        <begin position="277"/>
        <end position="301"/>
    </location>
</feature>
<comment type="subunit">
    <text evidence="4">Interacts with the flavoprotein subunit within the SDH catalytic dimer.</text>
</comment>
<dbReference type="SMART" id="SM01190">
    <property type="entry name" value="EMP24_GP25L"/>
    <property type="match status" value="1"/>
</dbReference>
<keyword evidence="2 4" id="KW-0496">Mitochondrion</keyword>
<feature type="region of interest" description="Disordered" evidence="5">
    <location>
        <begin position="548"/>
        <end position="567"/>
    </location>
</feature>
<dbReference type="RefSeq" id="XP_003014053.1">
    <property type="nucleotide sequence ID" value="XM_003014007.1"/>
</dbReference>
<accession>D4ATW0</accession>
<comment type="function">
    <text evidence="4">Plays an essential role in the assembly of succinate dehydrogenase (SDH), an enzyme complex (also referred to as respiratory complex II) that is a component of both the tricarboxylic acid (TCA) cycle and the mitochondrial electron transport chain, and which couples the oxidation of succinate to fumarate with the reduction of ubiquinone (coenzyme Q) to ubiquinol. Required for flavinylation (covalent attachment of FAD) of the flavoprotein subunit of the SDH catalytic dimer.</text>
</comment>
<dbReference type="Gene3D" id="1.10.150.250">
    <property type="entry name" value="Flavinator of succinate dehydrogenase"/>
    <property type="match status" value="1"/>
</dbReference>
<organism evidence="8 9">
    <name type="scientific">Arthroderma benhamiae (strain ATCC MYA-4681 / CBS 112371)</name>
    <name type="common">Trichophyton mentagrophytes</name>
    <dbReference type="NCBI Taxonomy" id="663331"/>
    <lineage>
        <taxon>Eukaryota</taxon>
        <taxon>Fungi</taxon>
        <taxon>Dikarya</taxon>
        <taxon>Ascomycota</taxon>
        <taxon>Pezizomycotina</taxon>
        <taxon>Eurotiomycetes</taxon>
        <taxon>Eurotiomycetidae</taxon>
        <taxon>Onygenales</taxon>
        <taxon>Arthrodermataceae</taxon>
        <taxon>Trichophyton</taxon>
    </lineage>
</organism>
<reference evidence="9" key="1">
    <citation type="journal article" date="2011" name="Genome Biol.">
        <title>Comparative and functional genomics provide insights into the pathogenicity of dermatophytic fungi.</title>
        <authorList>
            <person name="Burmester A."/>
            <person name="Shelest E."/>
            <person name="Gloeckner G."/>
            <person name="Heddergott C."/>
            <person name="Schindler S."/>
            <person name="Staib P."/>
            <person name="Heidel A."/>
            <person name="Felder M."/>
            <person name="Petzold A."/>
            <person name="Szafranski K."/>
            <person name="Feuermann M."/>
            <person name="Pedruzzi I."/>
            <person name="Priebe S."/>
            <person name="Groth M."/>
            <person name="Winkler R."/>
            <person name="Li W."/>
            <person name="Kniemeyer O."/>
            <person name="Schroeckh V."/>
            <person name="Hertweck C."/>
            <person name="Hube B."/>
            <person name="White T.C."/>
            <person name="Platzer M."/>
            <person name="Guthke R."/>
            <person name="Heitman J."/>
            <person name="Woestemeyer J."/>
            <person name="Zipfel P.F."/>
            <person name="Monod M."/>
            <person name="Brakhage A.A."/>
        </authorList>
    </citation>
    <scope>NUCLEOTIDE SEQUENCE [LARGE SCALE GENOMIC DNA]</scope>
    <source>
        <strain evidence="9">ATCC MYA-4681 / CBS 112371</strain>
    </source>
</reference>
<dbReference type="GO" id="GO:0006121">
    <property type="term" value="P:mitochondrial electron transport, succinate to ubiquinone"/>
    <property type="evidence" value="ECO:0007669"/>
    <property type="project" value="UniProtKB-UniRule"/>
</dbReference>
<dbReference type="InterPro" id="IPR005631">
    <property type="entry name" value="SDH"/>
</dbReference>
<dbReference type="GO" id="GO:0034553">
    <property type="term" value="P:mitochondrial respiratory chain complex II assembly"/>
    <property type="evidence" value="ECO:0007669"/>
    <property type="project" value="TreeGrafter"/>
</dbReference>
<dbReference type="InterPro" id="IPR036714">
    <property type="entry name" value="SDH_sf"/>
</dbReference>
<feature type="domain" description="GOLD" evidence="7">
    <location>
        <begin position="127"/>
        <end position="217"/>
    </location>
</feature>
<evidence type="ECO:0000259" key="7">
    <source>
        <dbReference type="PROSITE" id="PS50866"/>
    </source>
</evidence>
<feature type="region of interest" description="Disordered" evidence="5">
    <location>
        <begin position="588"/>
        <end position="607"/>
    </location>
</feature>
<dbReference type="InterPro" id="IPR009038">
    <property type="entry name" value="GOLD_dom"/>
</dbReference>
<proteinExistence type="inferred from homology"/>
<evidence type="ECO:0000256" key="6">
    <source>
        <dbReference type="SAM" id="Phobius"/>
    </source>
</evidence>
<dbReference type="HOGENOM" id="CLU_372127_0_0_1"/>
<comment type="similarity">
    <text evidence="4">Belongs to the SDHAF2 family.</text>
</comment>
<sequence length="747" mass="82447">MEVPSSGVDVACRSFYFPWPATARAAPGTNIRNPKVGHRDSSAGDQAHPDQPPFSPQAPLVVILLPRPPRSLYFSILFTAETSMRRGSAMGLRSPFELLFLLFTLLVPLTSAVRFDLIPNTHSGKHERCIRNFVARDQLVVVTATVSGSKGDGQVVNMHIKSSLGDDYAKPKDIAGEIRQMFTASADSSFDVCFSNVLSGRHAGPNPSRQVELSIDIGADARDWDAIKVQEKLKPVEADLRRLEAMITEIVAEMDFMRAREQKLRDTNESTNERVKWFAFGTMGMLIGLGVWQVVYLRAYFRIDPFIWFRLLNDFFLRLDRSTLSKASIKRFLLANGESCPFLPKAMIRFYVCSGTFGRPFCLLGFIYTSSFSISITSHYEGIRIVTMITIQLASAKSYRVYTWMNVKIIILIYSVTKVSTVRKAPKRVVGVVNSDGPGDANSANRARMMSNLQVSSKETSNCWPLDLDAEAYQFGLSFTPMSTAHSISRSLSRGLASCRCRSPVLSFRPSPASGASISYQQHNASIYPSSSLGLRCLSYSSHLGSNGSAGNKGSKAEEQLAPGQTKGELAVGEMEGITFKVEPLKRKGEDNSTKRARGTNVKIDQSRKRGTLESDLLLSTFASTYLAKMTGSQLDEYDRFLDENDWDIYYWATQEPPSESEAAEGALKAKDELTDTWKSGAAKSGEWAQTVGAFKPAYRPVPQRWADSEILALLRQHVQSKKAGDGSSKGSGGGLGRMPNIEPFKS</sequence>
<feature type="region of interest" description="Disordered" evidence="5">
    <location>
        <begin position="719"/>
        <end position="747"/>
    </location>
</feature>
<evidence type="ECO:0000313" key="8">
    <source>
        <dbReference type="EMBL" id="EFE33413.1"/>
    </source>
</evidence>
<feature type="transmembrane region" description="Helical" evidence="6">
    <location>
        <begin position="94"/>
        <end position="113"/>
    </location>
</feature>
<dbReference type="GO" id="GO:0005759">
    <property type="term" value="C:mitochondrial matrix"/>
    <property type="evidence" value="ECO:0007669"/>
    <property type="project" value="UniProtKB-SubCell"/>
</dbReference>
<keyword evidence="9" id="KW-1185">Reference proteome</keyword>
<evidence type="ECO:0000256" key="5">
    <source>
        <dbReference type="SAM" id="MobiDB-lite"/>
    </source>
</evidence>
<keyword evidence="3 4" id="KW-0143">Chaperone</keyword>
<dbReference type="PANTHER" id="PTHR12469">
    <property type="entry name" value="PROTEIN EMI5 HOMOLOG, MITOCHONDRIAL"/>
    <property type="match status" value="1"/>
</dbReference>
<dbReference type="PROSITE" id="PS50866">
    <property type="entry name" value="GOLD"/>
    <property type="match status" value="1"/>
</dbReference>
<dbReference type="SUPFAM" id="SSF109910">
    <property type="entry name" value="YgfY-like"/>
    <property type="match status" value="1"/>
</dbReference>
<dbReference type="STRING" id="663331.D4ATW0"/>
<dbReference type="eggNOG" id="KOG1691">
    <property type="taxonomic scope" value="Eukaryota"/>
</dbReference>
<feature type="region of interest" description="Disordered" evidence="5">
    <location>
        <begin position="28"/>
        <end position="54"/>
    </location>
</feature>
<dbReference type="HAMAP" id="MF_03057">
    <property type="entry name" value="SDHAF2"/>
    <property type="match status" value="1"/>
</dbReference>
<dbReference type="PANTHER" id="PTHR12469:SF2">
    <property type="entry name" value="SUCCINATE DEHYDROGENASE ASSEMBLY FACTOR 2, MITOCHONDRIAL"/>
    <property type="match status" value="1"/>
</dbReference>
<gene>
    <name evidence="8" type="ORF">ARB_07773</name>
</gene>
<dbReference type="Pfam" id="PF03937">
    <property type="entry name" value="Sdh5"/>
    <property type="match status" value="1"/>
</dbReference>
<keyword evidence="6" id="KW-0812">Transmembrane</keyword>
<dbReference type="OMA" id="ERWANSD"/>